<comment type="caution">
    <text evidence="2">The sequence shown here is derived from an EMBL/GenBank/DDBJ whole genome shotgun (WGS) entry which is preliminary data.</text>
</comment>
<reference evidence="2 3" key="1">
    <citation type="submission" date="2019-03" db="EMBL/GenBank/DDBJ databases">
        <title>Genomic features of bacteria from cold environments.</title>
        <authorList>
            <person name="Shen L."/>
        </authorList>
    </citation>
    <scope>NUCLEOTIDE SEQUENCE [LARGE SCALE GENOMIC DNA]</scope>
    <source>
        <strain evidence="3">T3246-1</strain>
    </source>
</reference>
<evidence type="ECO:0000313" key="2">
    <source>
        <dbReference type="EMBL" id="TDE97610.1"/>
    </source>
</evidence>
<name>A0ABY2E7S2_9MICO</name>
<organism evidence="2 3">
    <name type="scientific">Occultella glacieicola</name>
    <dbReference type="NCBI Taxonomy" id="2518684"/>
    <lineage>
        <taxon>Bacteria</taxon>
        <taxon>Bacillati</taxon>
        <taxon>Actinomycetota</taxon>
        <taxon>Actinomycetes</taxon>
        <taxon>Micrococcales</taxon>
        <taxon>Ruaniaceae</taxon>
        <taxon>Occultella</taxon>
    </lineage>
</organism>
<sequence>MGPLDRLRRAGLPGERPPSGIKDEAVRRQGAVKPAAVTVPGAQRQQVEHVDEGLSVRSDRRGVTLVPEPTGVGTFRRVVLRRQ</sequence>
<keyword evidence="3" id="KW-1185">Reference proteome</keyword>
<gene>
    <name evidence="2" type="ORF">EXU48_05390</name>
</gene>
<protein>
    <submittedName>
        <fullName evidence="2">Uncharacterized protein</fullName>
    </submittedName>
</protein>
<evidence type="ECO:0000313" key="3">
    <source>
        <dbReference type="Proteomes" id="UP000504882"/>
    </source>
</evidence>
<proteinExistence type="predicted"/>
<dbReference type="Proteomes" id="UP000504882">
    <property type="component" value="Unassembled WGS sequence"/>
</dbReference>
<evidence type="ECO:0000256" key="1">
    <source>
        <dbReference type="SAM" id="MobiDB-lite"/>
    </source>
</evidence>
<feature type="region of interest" description="Disordered" evidence="1">
    <location>
        <begin position="1"/>
        <end position="23"/>
    </location>
</feature>
<dbReference type="RefSeq" id="WP_133106549.1">
    <property type="nucleotide sequence ID" value="NZ_SMNA01000002.1"/>
</dbReference>
<dbReference type="EMBL" id="SMNA01000002">
    <property type="protein sequence ID" value="TDE97610.1"/>
    <property type="molecule type" value="Genomic_DNA"/>
</dbReference>
<accession>A0ABY2E7S2</accession>